<dbReference type="PATRIC" id="fig|1156913.3.peg.6518"/>
<proteinExistence type="predicted"/>
<evidence type="ECO:0000313" key="3">
    <source>
        <dbReference type="Proteomes" id="UP000013968"/>
    </source>
</evidence>
<dbReference type="HOGENOM" id="CLU_2140619_0_0_11"/>
<protein>
    <submittedName>
        <fullName evidence="2">Uncharacterized protein</fullName>
    </submittedName>
</protein>
<organism evidence="2 3">
    <name type="scientific">Amycolatopsis keratiniphila</name>
    <dbReference type="NCBI Taxonomy" id="129921"/>
    <lineage>
        <taxon>Bacteria</taxon>
        <taxon>Bacillati</taxon>
        <taxon>Actinomycetota</taxon>
        <taxon>Actinomycetes</taxon>
        <taxon>Pseudonocardiales</taxon>
        <taxon>Pseudonocardiaceae</taxon>
        <taxon>Amycolatopsis</taxon>
        <taxon>Amycolatopsis japonica group</taxon>
    </lineage>
</organism>
<gene>
    <name evidence="2" type="ORF">AORI_6390</name>
</gene>
<keyword evidence="3" id="KW-1185">Reference proteome</keyword>
<dbReference type="EMBL" id="CP003410">
    <property type="protein sequence ID" value="AGM08973.1"/>
    <property type="molecule type" value="Genomic_DNA"/>
</dbReference>
<dbReference type="KEGG" id="aoi:AORI_6390"/>
<dbReference type="AlphaFoldDB" id="R4TF65"/>
<feature type="signal peptide" evidence="1">
    <location>
        <begin position="1"/>
        <end position="25"/>
    </location>
</feature>
<keyword evidence="1" id="KW-0732">Signal</keyword>
<sequence>MIRKMMLVGGAMISALVLGTSTAEAATGYLISQGKDYAQYDSETGFAEVCDEEQDGNGVYAQYKQKIGMLTLRDSNGSKIGCGHATIPDVTSFRVCEDDAGADSCTTWRLVR</sequence>
<name>R4TF65_9PSEU</name>
<dbReference type="RefSeq" id="WP_016336688.1">
    <property type="nucleotide sequence ID" value="NC_021252.1"/>
</dbReference>
<evidence type="ECO:0000256" key="1">
    <source>
        <dbReference type="SAM" id="SignalP"/>
    </source>
</evidence>
<reference evidence="2 3" key="1">
    <citation type="journal article" date="2013" name="BMC Genomics">
        <title>ContigScape: a Cytoscape plugin facilitating microbial genome gap closing.</title>
        <authorList>
            <person name="Tang B."/>
            <person name="Wang Q."/>
            <person name="Yang M."/>
            <person name="Xie F."/>
            <person name="Zhu Y."/>
            <person name="Zhuo Y."/>
            <person name="Wang S."/>
            <person name="Gao H."/>
            <person name="Ding X."/>
            <person name="Zhang L."/>
            <person name="Zhao G."/>
            <person name="Zheng H."/>
        </authorList>
    </citation>
    <scope>NUCLEOTIDE SEQUENCE [LARGE SCALE GENOMIC DNA]</scope>
    <source>
        <strain evidence="2 3">HCCB10007</strain>
    </source>
</reference>
<feature type="chain" id="PRO_5004379730" evidence="1">
    <location>
        <begin position="26"/>
        <end position="112"/>
    </location>
</feature>
<accession>R4TF65</accession>
<dbReference type="Proteomes" id="UP000013968">
    <property type="component" value="Chromosome"/>
</dbReference>
<evidence type="ECO:0000313" key="2">
    <source>
        <dbReference type="EMBL" id="AGM08973.1"/>
    </source>
</evidence>